<accession>A0ABT8AQK0</accession>
<gene>
    <name evidence="1" type="ORF">QWZ18_16315</name>
</gene>
<sequence length="95" mass="10318">MSPNVQTAMPLWTWITSDVLTYLAAHAVPLPPHHDVFQGSIECAICPADIKPGRLHVLDQMDPHAAAFVRATARISLGLVAARAREIEAALERTP</sequence>
<organism evidence="1 2">
    <name type="scientific">Methylobacterium longum</name>
    <dbReference type="NCBI Taxonomy" id="767694"/>
    <lineage>
        <taxon>Bacteria</taxon>
        <taxon>Pseudomonadati</taxon>
        <taxon>Pseudomonadota</taxon>
        <taxon>Alphaproteobacteria</taxon>
        <taxon>Hyphomicrobiales</taxon>
        <taxon>Methylobacteriaceae</taxon>
        <taxon>Methylobacterium</taxon>
    </lineage>
</organism>
<evidence type="ECO:0008006" key="3">
    <source>
        <dbReference type="Google" id="ProtNLM"/>
    </source>
</evidence>
<dbReference type="Proteomes" id="UP001244297">
    <property type="component" value="Unassembled WGS sequence"/>
</dbReference>
<evidence type="ECO:0000313" key="1">
    <source>
        <dbReference type="EMBL" id="MDN3572182.1"/>
    </source>
</evidence>
<name>A0ABT8AQK0_9HYPH</name>
<evidence type="ECO:0000313" key="2">
    <source>
        <dbReference type="Proteomes" id="UP001244297"/>
    </source>
</evidence>
<dbReference type="Gene3D" id="3.40.50.620">
    <property type="entry name" value="HUPs"/>
    <property type="match status" value="1"/>
</dbReference>
<dbReference type="InterPro" id="IPR014729">
    <property type="entry name" value="Rossmann-like_a/b/a_fold"/>
</dbReference>
<comment type="caution">
    <text evidence="1">The sequence shown here is derived from an EMBL/GenBank/DDBJ whole genome shotgun (WGS) entry which is preliminary data.</text>
</comment>
<dbReference type="EMBL" id="JAUFPT010000057">
    <property type="protein sequence ID" value="MDN3572182.1"/>
    <property type="molecule type" value="Genomic_DNA"/>
</dbReference>
<proteinExistence type="predicted"/>
<protein>
    <recommendedName>
        <fullName evidence="3">Transcriptional regulator</fullName>
    </recommendedName>
</protein>
<dbReference type="RefSeq" id="WP_238293116.1">
    <property type="nucleotide sequence ID" value="NZ_BPQS01000063.1"/>
</dbReference>
<reference evidence="2" key="1">
    <citation type="journal article" date="2019" name="Int. J. Syst. Evol. Microbiol.">
        <title>The Global Catalogue of Microorganisms (GCM) 10K type strain sequencing project: providing services to taxonomists for standard genome sequencing and annotation.</title>
        <authorList>
            <consortium name="The Broad Institute Genomics Platform"/>
            <consortium name="The Broad Institute Genome Sequencing Center for Infectious Disease"/>
            <person name="Wu L."/>
            <person name="Ma J."/>
        </authorList>
    </citation>
    <scope>NUCLEOTIDE SEQUENCE [LARGE SCALE GENOMIC DNA]</scope>
    <source>
        <strain evidence="2">CECT 7806</strain>
    </source>
</reference>
<keyword evidence="2" id="KW-1185">Reference proteome</keyword>